<dbReference type="InterPro" id="IPR036412">
    <property type="entry name" value="HAD-like_sf"/>
</dbReference>
<proteinExistence type="predicted"/>
<dbReference type="InterPro" id="IPR023214">
    <property type="entry name" value="HAD_sf"/>
</dbReference>
<accession>A0ABW8THV6</accession>
<dbReference type="Pfam" id="PF13419">
    <property type="entry name" value="HAD_2"/>
    <property type="match status" value="1"/>
</dbReference>
<dbReference type="InterPro" id="IPR023198">
    <property type="entry name" value="PGP-like_dom2"/>
</dbReference>
<dbReference type="RefSeq" id="WP_406788725.1">
    <property type="nucleotide sequence ID" value="NZ_JBJIAA010000014.1"/>
</dbReference>
<dbReference type="SFLD" id="SFLDS00003">
    <property type="entry name" value="Haloacid_Dehalogenase"/>
    <property type="match status" value="1"/>
</dbReference>
<reference evidence="1 2" key="1">
    <citation type="submission" date="2024-11" db="EMBL/GenBank/DDBJ databases">
        <authorList>
            <person name="Heng Y.C."/>
            <person name="Lim A.C.H."/>
            <person name="Lee J.K.Y."/>
            <person name="Kittelmann S."/>
        </authorList>
    </citation>
    <scope>NUCLEOTIDE SEQUENCE [LARGE SCALE GENOMIC DNA]</scope>
    <source>
        <strain evidence="1 2">WILCCON 0114</strain>
    </source>
</reference>
<evidence type="ECO:0000313" key="1">
    <source>
        <dbReference type="EMBL" id="MFL0252073.1"/>
    </source>
</evidence>
<comment type="caution">
    <text evidence="1">The sequence shown here is derived from an EMBL/GenBank/DDBJ whole genome shotgun (WGS) entry which is preliminary data.</text>
</comment>
<dbReference type="Gene3D" id="1.10.150.240">
    <property type="entry name" value="Putative phosphatase, domain 2"/>
    <property type="match status" value="1"/>
</dbReference>
<dbReference type="GO" id="GO:0016787">
    <property type="term" value="F:hydrolase activity"/>
    <property type="evidence" value="ECO:0007669"/>
    <property type="project" value="UniProtKB-KW"/>
</dbReference>
<dbReference type="NCBIfam" id="TIGR01549">
    <property type="entry name" value="HAD-SF-IA-v1"/>
    <property type="match status" value="1"/>
</dbReference>
<sequence>MIKAVIFDMDGVIIDSEPIHLEFAMELFKKLGVIMSNEEYSKFIGTTSQYMWDTIKKKYNLNNKVEELIEMERNGFFEFLSSPDMTIKPIEYIPELLKALHENNYKVALASSSPIRVIEFIINSFKIRDYFDEIVTGDFVKRSKPEPDIFLYAAEKLGVLPQECAVIEDSHNGVLAAKRAGMKCIAYRNLNSGNQDISKADRIINAFNELDINNL</sequence>
<organism evidence="1 2">
    <name type="scientific">Clostridium neuense</name>
    <dbReference type="NCBI Taxonomy" id="1728934"/>
    <lineage>
        <taxon>Bacteria</taxon>
        <taxon>Bacillati</taxon>
        <taxon>Bacillota</taxon>
        <taxon>Clostridia</taxon>
        <taxon>Eubacteriales</taxon>
        <taxon>Clostridiaceae</taxon>
        <taxon>Clostridium</taxon>
    </lineage>
</organism>
<name>A0ABW8THV6_9CLOT</name>
<dbReference type="NCBIfam" id="TIGR01509">
    <property type="entry name" value="HAD-SF-IA-v3"/>
    <property type="match status" value="1"/>
</dbReference>
<gene>
    <name evidence="1" type="ORF">ACJDT4_16760</name>
</gene>
<dbReference type="InterPro" id="IPR006439">
    <property type="entry name" value="HAD-SF_hydro_IA"/>
</dbReference>
<dbReference type="PANTHER" id="PTHR18901">
    <property type="entry name" value="2-DEOXYGLUCOSE-6-PHOSPHATE PHOSPHATASE 2"/>
    <property type="match status" value="1"/>
</dbReference>
<dbReference type="Proteomes" id="UP001623592">
    <property type="component" value="Unassembled WGS sequence"/>
</dbReference>
<dbReference type="Gene3D" id="3.40.50.1000">
    <property type="entry name" value="HAD superfamily/HAD-like"/>
    <property type="match status" value="1"/>
</dbReference>
<dbReference type="PANTHER" id="PTHR18901:SF38">
    <property type="entry name" value="PSEUDOURIDINE-5'-PHOSPHATASE"/>
    <property type="match status" value="1"/>
</dbReference>
<keyword evidence="2" id="KW-1185">Reference proteome</keyword>
<evidence type="ECO:0000313" key="2">
    <source>
        <dbReference type="Proteomes" id="UP001623592"/>
    </source>
</evidence>
<keyword evidence="1" id="KW-0378">Hydrolase</keyword>
<dbReference type="EMBL" id="JBJIAA010000014">
    <property type="protein sequence ID" value="MFL0252073.1"/>
    <property type="molecule type" value="Genomic_DNA"/>
</dbReference>
<dbReference type="SUPFAM" id="SSF56784">
    <property type="entry name" value="HAD-like"/>
    <property type="match status" value="1"/>
</dbReference>
<dbReference type="SFLD" id="SFLDG01135">
    <property type="entry name" value="C1.5.6:_HAD__Beta-PGM__Phospha"/>
    <property type="match status" value="1"/>
</dbReference>
<protein>
    <submittedName>
        <fullName evidence="1">HAD family hydrolase</fullName>
    </submittedName>
</protein>
<dbReference type="SFLD" id="SFLDG01129">
    <property type="entry name" value="C1.5:_HAD__Beta-PGM__Phosphata"/>
    <property type="match status" value="1"/>
</dbReference>
<dbReference type="InterPro" id="IPR041492">
    <property type="entry name" value="HAD_2"/>
</dbReference>
<dbReference type="CDD" id="cd16423">
    <property type="entry name" value="HAD_BPGM-like"/>
    <property type="match status" value="1"/>
</dbReference>